<protein>
    <submittedName>
        <fullName evidence="3 4">Ribosomal L1 domain-containing protein 1</fullName>
    </submittedName>
</protein>
<evidence type="ECO:0000313" key="4">
    <source>
        <dbReference type="RefSeq" id="XP_012934715.1"/>
    </source>
</evidence>
<feature type="region of interest" description="Disordered" evidence="1">
    <location>
        <begin position="284"/>
        <end position="330"/>
    </location>
</feature>
<dbReference type="InterPro" id="IPR028364">
    <property type="entry name" value="Ribosomal_uL1/biogenesis"/>
</dbReference>
<gene>
    <name evidence="3 4 5 6" type="primary">LOC101863326</name>
</gene>
<dbReference type="RefSeq" id="XP_012934715.1">
    <property type="nucleotide sequence ID" value="XM_013079261.2"/>
</dbReference>
<organism evidence="2 6">
    <name type="scientific">Aplysia californica</name>
    <name type="common">California sea hare</name>
    <dbReference type="NCBI Taxonomy" id="6500"/>
    <lineage>
        <taxon>Eukaryota</taxon>
        <taxon>Metazoa</taxon>
        <taxon>Spiralia</taxon>
        <taxon>Lophotrochozoa</taxon>
        <taxon>Mollusca</taxon>
        <taxon>Gastropoda</taxon>
        <taxon>Heterobranchia</taxon>
        <taxon>Euthyneura</taxon>
        <taxon>Tectipleura</taxon>
        <taxon>Aplysiida</taxon>
        <taxon>Aplysioidea</taxon>
        <taxon>Aplysiidae</taxon>
        <taxon>Aplysia</taxon>
    </lineage>
</organism>
<accession>A0ABM1VNW2</accession>
<reference evidence="3 4" key="1">
    <citation type="submission" date="2025-05" db="UniProtKB">
        <authorList>
            <consortium name="RefSeq"/>
        </authorList>
    </citation>
    <scope>IDENTIFICATION</scope>
</reference>
<dbReference type="InterPro" id="IPR016095">
    <property type="entry name" value="Ribosomal_uL1_3-a/b-sand"/>
</dbReference>
<dbReference type="Gene3D" id="3.40.50.790">
    <property type="match status" value="1"/>
</dbReference>
<dbReference type="RefSeq" id="XP_012934714.1">
    <property type="nucleotide sequence ID" value="XM_013079260.2"/>
</dbReference>
<dbReference type="InterPro" id="IPR050257">
    <property type="entry name" value="eL8/uL1-like"/>
</dbReference>
<feature type="compositionally biased region" description="Basic residues" evidence="1">
    <location>
        <begin position="295"/>
        <end position="304"/>
    </location>
</feature>
<dbReference type="Pfam" id="PF00687">
    <property type="entry name" value="Ribosomal_L1"/>
    <property type="match status" value="1"/>
</dbReference>
<dbReference type="CDD" id="cd00403">
    <property type="entry name" value="Ribosomal_L1"/>
    <property type="match status" value="1"/>
</dbReference>
<dbReference type="GeneID" id="101863326"/>
<evidence type="ECO:0000313" key="6">
    <source>
        <dbReference type="RefSeq" id="XP_035824104.1"/>
    </source>
</evidence>
<name>A0ABM1VNW2_APLCA</name>
<dbReference type="InterPro" id="IPR023674">
    <property type="entry name" value="Ribosomal_uL1-like"/>
</dbReference>
<dbReference type="RefSeq" id="XP_012934717.1">
    <property type="nucleotide sequence ID" value="XM_013079263.2"/>
</dbReference>
<dbReference type="Proteomes" id="UP000694888">
    <property type="component" value="Unplaced"/>
</dbReference>
<feature type="compositionally biased region" description="Basic residues" evidence="1">
    <location>
        <begin position="318"/>
        <end position="330"/>
    </location>
</feature>
<proteinExistence type="predicted"/>
<evidence type="ECO:0000313" key="3">
    <source>
        <dbReference type="RefSeq" id="XP_012934714.1"/>
    </source>
</evidence>
<keyword evidence="2" id="KW-1185">Reference proteome</keyword>
<dbReference type="PANTHER" id="PTHR23105">
    <property type="entry name" value="RIBOSOMAL PROTEIN L7AE FAMILY MEMBER"/>
    <property type="match status" value="1"/>
</dbReference>
<evidence type="ECO:0000313" key="5">
    <source>
        <dbReference type="RefSeq" id="XP_012934717.1"/>
    </source>
</evidence>
<evidence type="ECO:0000313" key="2">
    <source>
        <dbReference type="Proteomes" id="UP000694888"/>
    </source>
</evidence>
<sequence>MTSMELKERKVSTAVGTLVQLAKKLEKKSLVDEVNQVQMQICLKKIPPREKIVKLKLPHSLRHENMEVCLFVKDLDREDRDYEPTVRHFQEMLKKHGVSCVAEIIPLKSLKTEYKPYEAKRNLSNAYDVFLADARVVRLLPTYLGKHFYGKRKTPIQVNLQAKRLKEEIDAALDNSRCVISNRGASSLAIVANLEMGKAEVTDNVISSVGQLSQAVPGGWNNIKQLSVKTPLSTSIPIYLAAGGPQEVTIPKENADKEVVEAEEISTLLGAKVKVYPSGDVEVIKDRDSEGQPQKRGRFRKGKAVGKQSAKTAGAKAKSVKRKAKGRKQS</sequence>
<evidence type="ECO:0000256" key="1">
    <source>
        <dbReference type="SAM" id="MobiDB-lite"/>
    </source>
</evidence>
<dbReference type="RefSeq" id="XP_035824104.1">
    <property type="nucleotide sequence ID" value="XM_035968211.1"/>
</dbReference>
<dbReference type="SUPFAM" id="SSF56808">
    <property type="entry name" value="Ribosomal protein L1"/>
    <property type="match status" value="1"/>
</dbReference>